<reference evidence="2 3" key="1">
    <citation type="submission" date="2019-04" db="EMBL/GenBank/DDBJ databases">
        <title>Bacillus sediminilitoris sp. nov., isolated from a tidal flat sediment on the East China Sea.</title>
        <authorList>
            <person name="Wei Y."/>
            <person name="Mao H."/>
            <person name="Fang J."/>
        </authorList>
    </citation>
    <scope>NUCLEOTIDE SEQUENCE [LARGE SCALE GENOMIC DNA]</scope>
    <source>
        <strain evidence="2 3">DSL-17</strain>
    </source>
</reference>
<gene>
    <name evidence="2" type="ORF">E6W99_11500</name>
</gene>
<evidence type="ECO:0000313" key="2">
    <source>
        <dbReference type="EMBL" id="THF79639.1"/>
    </source>
</evidence>
<feature type="signal peptide" evidence="1">
    <location>
        <begin position="1"/>
        <end position="22"/>
    </location>
</feature>
<dbReference type="RefSeq" id="WP_136353978.1">
    <property type="nucleotide sequence ID" value="NZ_CP046266.1"/>
</dbReference>
<name>A0A4S4BWS6_9BACI</name>
<organism evidence="2 3">
    <name type="scientific">Metabacillus sediminilitoris</name>
    <dbReference type="NCBI Taxonomy" id="2567941"/>
    <lineage>
        <taxon>Bacteria</taxon>
        <taxon>Bacillati</taxon>
        <taxon>Bacillota</taxon>
        <taxon>Bacilli</taxon>
        <taxon>Bacillales</taxon>
        <taxon>Bacillaceae</taxon>
        <taxon>Metabacillus</taxon>
    </lineage>
</organism>
<keyword evidence="3" id="KW-1185">Reference proteome</keyword>
<proteinExistence type="predicted"/>
<protein>
    <submittedName>
        <fullName evidence="2">Uncharacterized protein</fullName>
    </submittedName>
</protein>
<comment type="caution">
    <text evidence="2">The sequence shown here is derived from an EMBL/GenBank/DDBJ whole genome shotgun (WGS) entry which is preliminary data.</text>
</comment>
<sequence length="395" mass="43302">MKKLTKLSVGIITATLLSISFIQPVHTTFAASIKNEQAEKGSYQNGSKQNKSSWDKSSLSFISENVTCTGISATIKNGQDSQTMQGEVAYEVYWSANGNPKDGEVVYSGVVNVLPSGETQELTYTPDELIDGNYMFKAYQRPGHPGKGELWSDSIKINNEAGLTGKIESQRPFDQFFNSSVNKGTATFTVPEGMDPVEISFTSYAYPEGTVLQEDGKPYEGQTSFDNVTNIYGPGTYTVQVDLPNGYYQADLYIGAQVEKLTQCGHPMDKIIDADYGLNGEPERPLDQYFHSTVDKGTATFTVPDGSNPIEISFTSYAYPEGTVPLEDGNPYDGQTAYDNVTNVYGPGTYIINVDLPENGYFQTDLYIGPEIERLTEAGHPIEKIIDADYGPKTE</sequence>
<feature type="chain" id="PRO_5038971372" evidence="1">
    <location>
        <begin position="23"/>
        <end position="395"/>
    </location>
</feature>
<dbReference type="AlphaFoldDB" id="A0A4S4BWS6"/>
<accession>A0A4S4BWS6</accession>
<dbReference type="OrthoDB" id="2560527at2"/>
<dbReference type="EMBL" id="SSNT01000008">
    <property type="protein sequence ID" value="THF79639.1"/>
    <property type="molecule type" value="Genomic_DNA"/>
</dbReference>
<keyword evidence="1" id="KW-0732">Signal</keyword>
<evidence type="ECO:0000256" key="1">
    <source>
        <dbReference type="SAM" id="SignalP"/>
    </source>
</evidence>
<dbReference type="Proteomes" id="UP000310334">
    <property type="component" value="Unassembled WGS sequence"/>
</dbReference>
<evidence type="ECO:0000313" key="3">
    <source>
        <dbReference type="Proteomes" id="UP000310334"/>
    </source>
</evidence>